<evidence type="ECO:0000313" key="2">
    <source>
        <dbReference type="EMBL" id="HIS74488.1"/>
    </source>
</evidence>
<dbReference type="EMBL" id="DVJQ01000048">
    <property type="protein sequence ID" value="HIS74488.1"/>
    <property type="molecule type" value="Genomic_DNA"/>
</dbReference>
<dbReference type="Proteomes" id="UP000886865">
    <property type="component" value="Unassembled WGS sequence"/>
</dbReference>
<accession>A0A9D1FIT5</accession>
<protein>
    <submittedName>
        <fullName evidence="2">Uncharacterized protein</fullName>
    </submittedName>
</protein>
<organism evidence="2 3">
    <name type="scientific">Candidatus Galligastranaerophilus intestinavium</name>
    <dbReference type="NCBI Taxonomy" id="2840836"/>
    <lineage>
        <taxon>Bacteria</taxon>
        <taxon>Candidatus Galligastranaerophilus</taxon>
    </lineage>
</organism>
<proteinExistence type="predicted"/>
<dbReference type="AlphaFoldDB" id="A0A9D1FIT5"/>
<sequence>MKKLFCLLFASVLMLLPVAFAYQMRADITTKRIPKGTKLNLVMVEPLSTAQMQEGDMFSARLTHDINIDGKTVLPSGSLVRGTVEKYKATGRLSRSALLYLTFDHVVSIQGKQLPIKAAVCSNFEILPDGAISGGGNYWDELKRNAKKSGKIISDTTKWGIKSGDELFSGGRFLVTPFAAIGGTIGGGVYLVGDSVIDLFRKGQDVVIDQGIIFDIILLEPLDVPVS</sequence>
<feature type="chain" id="PRO_5038516974" evidence="1">
    <location>
        <begin position="22"/>
        <end position="227"/>
    </location>
</feature>
<gene>
    <name evidence="2" type="ORF">IAA86_05675</name>
</gene>
<keyword evidence="1" id="KW-0732">Signal</keyword>
<comment type="caution">
    <text evidence="2">The sequence shown here is derived from an EMBL/GenBank/DDBJ whole genome shotgun (WGS) entry which is preliminary data.</text>
</comment>
<evidence type="ECO:0000256" key="1">
    <source>
        <dbReference type="SAM" id="SignalP"/>
    </source>
</evidence>
<reference evidence="2" key="2">
    <citation type="journal article" date="2021" name="PeerJ">
        <title>Extensive microbial diversity within the chicken gut microbiome revealed by metagenomics and culture.</title>
        <authorList>
            <person name="Gilroy R."/>
            <person name="Ravi A."/>
            <person name="Getino M."/>
            <person name="Pursley I."/>
            <person name="Horton D.L."/>
            <person name="Alikhan N.F."/>
            <person name="Baker D."/>
            <person name="Gharbi K."/>
            <person name="Hall N."/>
            <person name="Watson M."/>
            <person name="Adriaenssens E.M."/>
            <person name="Foster-Nyarko E."/>
            <person name="Jarju S."/>
            <person name="Secka A."/>
            <person name="Antonio M."/>
            <person name="Oren A."/>
            <person name="Chaudhuri R.R."/>
            <person name="La Ragione R."/>
            <person name="Hildebrand F."/>
            <person name="Pallen M.J."/>
        </authorList>
    </citation>
    <scope>NUCLEOTIDE SEQUENCE</scope>
    <source>
        <strain evidence="2">CHK152-2871</strain>
    </source>
</reference>
<name>A0A9D1FIT5_9BACT</name>
<reference evidence="2" key="1">
    <citation type="submission" date="2020-10" db="EMBL/GenBank/DDBJ databases">
        <authorList>
            <person name="Gilroy R."/>
        </authorList>
    </citation>
    <scope>NUCLEOTIDE SEQUENCE</scope>
    <source>
        <strain evidence="2">CHK152-2871</strain>
    </source>
</reference>
<feature type="signal peptide" evidence="1">
    <location>
        <begin position="1"/>
        <end position="21"/>
    </location>
</feature>
<evidence type="ECO:0000313" key="3">
    <source>
        <dbReference type="Proteomes" id="UP000886865"/>
    </source>
</evidence>